<feature type="non-terminal residue" evidence="1">
    <location>
        <position position="1"/>
    </location>
</feature>
<keyword evidence="2" id="KW-1185">Reference proteome</keyword>
<gene>
    <name evidence="1" type="ORF">AVEN_96535-2_1</name>
</gene>
<dbReference type="Proteomes" id="UP000499080">
    <property type="component" value="Unassembled WGS sequence"/>
</dbReference>
<reference evidence="1 2" key="1">
    <citation type="journal article" date="2019" name="Sci. Rep.">
        <title>Orb-weaving spider Araneus ventricosus genome elucidates the spidroin gene catalogue.</title>
        <authorList>
            <person name="Kono N."/>
            <person name="Nakamura H."/>
            <person name="Ohtoshi R."/>
            <person name="Moran D.A.P."/>
            <person name="Shinohara A."/>
            <person name="Yoshida Y."/>
            <person name="Fujiwara M."/>
            <person name="Mori M."/>
            <person name="Tomita M."/>
            <person name="Arakawa K."/>
        </authorList>
    </citation>
    <scope>NUCLEOTIDE SEQUENCE [LARGE SCALE GENOMIC DNA]</scope>
</reference>
<proteinExistence type="predicted"/>
<dbReference type="AlphaFoldDB" id="A0A4Y2JNX7"/>
<dbReference type="EMBL" id="BGPR01003762">
    <property type="protein sequence ID" value="GBM92091.1"/>
    <property type="molecule type" value="Genomic_DNA"/>
</dbReference>
<comment type="caution">
    <text evidence="1">The sequence shown here is derived from an EMBL/GenBank/DDBJ whole genome shotgun (WGS) entry which is preliminary data.</text>
</comment>
<organism evidence="1 2">
    <name type="scientific">Araneus ventricosus</name>
    <name type="common">Orbweaver spider</name>
    <name type="synonym">Epeira ventricosa</name>
    <dbReference type="NCBI Taxonomy" id="182803"/>
    <lineage>
        <taxon>Eukaryota</taxon>
        <taxon>Metazoa</taxon>
        <taxon>Ecdysozoa</taxon>
        <taxon>Arthropoda</taxon>
        <taxon>Chelicerata</taxon>
        <taxon>Arachnida</taxon>
        <taxon>Araneae</taxon>
        <taxon>Araneomorphae</taxon>
        <taxon>Entelegynae</taxon>
        <taxon>Araneoidea</taxon>
        <taxon>Araneidae</taxon>
        <taxon>Araneus</taxon>
    </lineage>
</organism>
<evidence type="ECO:0000313" key="2">
    <source>
        <dbReference type="Proteomes" id="UP000499080"/>
    </source>
</evidence>
<protein>
    <submittedName>
        <fullName evidence="1">Uncharacterized protein</fullName>
    </submittedName>
</protein>
<sequence>EPESSECGANDSVFPPITSSEKFPEAKRFRIEKFLVCFP</sequence>
<name>A0A4Y2JNX7_ARAVE</name>
<evidence type="ECO:0000313" key="1">
    <source>
        <dbReference type="EMBL" id="GBM92091.1"/>
    </source>
</evidence>
<accession>A0A4Y2JNX7</accession>